<evidence type="ECO:0000313" key="3">
    <source>
        <dbReference type="RefSeq" id="XP_033693468.1"/>
    </source>
</evidence>
<reference evidence="3" key="1">
    <citation type="submission" date="2025-08" db="UniProtKB">
        <authorList>
            <consortium name="RefSeq"/>
        </authorList>
    </citation>
    <scope>IDENTIFICATION</scope>
    <source>
        <tissue evidence="3">Spleen</tissue>
    </source>
</reference>
<accession>A0A6J3PUJ5</accession>
<name>A0A6J3PUJ5_TURTR</name>
<dbReference type="AlphaFoldDB" id="A0A6J3PUJ5"/>
<organism evidence="2 3">
    <name type="scientific">Tursiops truncatus</name>
    <name type="common">Atlantic bottle-nosed dolphin</name>
    <name type="synonym">Delphinus truncatus</name>
    <dbReference type="NCBI Taxonomy" id="9739"/>
    <lineage>
        <taxon>Eukaryota</taxon>
        <taxon>Metazoa</taxon>
        <taxon>Chordata</taxon>
        <taxon>Craniata</taxon>
        <taxon>Vertebrata</taxon>
        <taxon>Euteleostomi</taxon>
        <taxon>Mammalia</taxon>
        <taxon>Eutheria</taxon>
        <taxon>Laurasiatheria</taxon>
        <taxon>Artiodactyla</taxon>
        <taxon>Whippomorpha</taxon>
        <taxon>Cetacea</taxon>
        <taxon>Odontoceti</taxon>
        <taxon>Delphinidae</taxon>
        <taxon>Tursiops</taxon>
    </lineage>
</organism>
<sequence>MKLPKPAGPNIPSGVQGGRGPGLRRRTAAPGTPETRGREWPVRGGGSAAEGPRPRPLRPGPRAASGRSPRVFSSRLFAPSLPRVNDTHGPVTVTGRRARAGPGLGRSCGPERPPGLEAARLPAGVTEDYISLRIKVSVIGLSRCSPF</sequence>
<dbReference type="Proteomes" id="UP000245320">
    <property type="component" value="Chromosome 13"/>
</dbReference>
<dbReference type="InParanoid" id="A0A6J3PUJ5"/>
<proteinExistence type="predicted"/>
<evidence type="ECO:0000256" key="1">
    <source>
        <dbReference type="SAM" id="MobiDB-lite"/>
    </source>
</evidence>
<evidence type="ECO:0000313" key="2">
    <source>
        <dbReference type="Proteomes" id="UP000245320"/>
    </source>
</evidence>
<protein>
    <submittedName>
        <fullName evidence="3">Collagen alpha-1(I) chain-like isoform X1</fullName>
    </submittedName>
</protein>
<keyword evidence="2" id="KW-1185">Reference proteome</keyword>
<dbReference type="RefSeq" id="XP_033693468.1">
    <property type="nucleotide sequence ID" value="XM_033837577.1"/>
</dbReference>
<gene>
    <name evidence="3" type="primary">LOC109547558</name>
</gene>
<feature type="region of interest" description="Disordered" evidence="1">
    <location>
        <begin position="1"/>
        <end position="115"/>
    </location>
</feature>
<dbReference type="OrthoDB" id="10514447at2759"/>